<protein>
    <recommendedName>
        <fullName evidence="1">Glycosyl transferase family 3 domain-containing protein</fullName>
    </recommendedName>
</protein>
<evidence type="ECO:0000313" key="2">
    <source>
        <dbReference type="EMBL" id="KAG6747070.1"/>
    </source>
</evidence>
<dbReference type="InterPro" id="IPR000312">
    <property type="entry name" value="Glycosyl_Trfase_fam3"/>
</dbReference>
<reference evidence="2" key="1">
    <citation type="journal article" date="2020" name="bioRxiv">
        <title>Hybrid origin of Populus tomentosa Carr. identified through genome sequencing and phylogenomic analysis.</title>
        <authorList>
            <person name="An X."/>
            <person name="Gao K."/>
            <person name="Chen Z."/>
            <person name="Li J."/>
            <person name="Yang X."/>
            <person name="Yang X."/>
            <person name="Zhou J."/>
            <person name="Guo T."/>
            <person name="Zhao T."/>
            <person name="Huang S."/>
            <person name="Miao D."/>
            <person name="Khan W.U."/>
            <person name="Rao P."/>
            <person name="Ye M."/>
            <person name="Lei B."/>
            <person name="Liao W."/>
            <person name="Wang J."/>
            <person name="Ji L."/>
            <person name="Li Y."/>
            <person name="Guo B."/>
            <person name="Mustafa N.S."/>
            <person name="Li S."/>
            <person name="Yun Q."/>
            <person name="Keller S.R."/>
            <person name="Mao J."/>
            <person name="Zhang R."/>
            <person name="Strauss S.H."/>
        </authorList>
    </citation>
    <scope>NUCLEOTIDE SEQUENCE</scope>
    <source>
        <strain evidence="2">GM15</strain>
        <tissue evidence="2">Leaf</tissue>
    </source>
</reference>
<name>A0A8X7YKX3_POPTO</name>
<dbReference type="PANTHER" id="PTHR43285">
    <property type="entry name" value="ANTHRANILATE PHOSPHORIBOSYLTRANSFERASE"/>
    <property type="match status" value="1"/>
</dbReference>
<proteinExistence type="predicted"/>
<keyword evidence="3" id="KW-1185">Reference proteome</keyword>
<evidence type="ECO:0000313" key="3">
    <source>
        <dbReference type="Proteomes" id="UP000886885"/>
    </source>
</evidence>
<dbReference type="AlphaFoldDB" id="A0A8X7YKX3"/>
<feature type="domain" description="Glycosyl transferase family 3" evidence="1">
    <location>
        <begin position="1"/>
        <end position="116"/>
    </location>
</feature>
<dbReference type="PANTHER" id="PTHR43285:SF2">
    <property type="entry name" value="ANTHRANILATE PHOSPHORIBOSYLTRANSFERASE"/>
    <property type="match status" value="1"/>
</dbReference>
<dbReference type="GO" id="GO:0004048">
    <property type="term" value="F:anthranilate phosphoribosyltransferase activity"/>
    <property type="evidence" value="ECO:0007669"/>
    <property type="project" value="InterPro"/>
</dbReference>
<dbReference type="GO" id="GO:0000162">
    <property type="term" value="P:L-tryptophan biosynthetic process"/>
    <property type="evidence" value="ECO:0007669"/>
    <property type="project" value="InterPro"/>
</dbReference>
<comment type="caution">
    <text evidence="2">The sequence shown here is derived from an EMBL/GenBank/DDBJ whole genome shotgun (WGS) entry which is preliminary data.</text>
</comment>
<organism evidence="2 3">
    <name type="scientific">Populus tomentosa</name>
    <name type="common">Chinese white poplar</name>
    <dbReference type="NCBI Taxonomy" id="118781"/>
    <lineage>
        <taxon>Eukaryota</taxon>
        <taxon>Viridiplantae</taxon>
        <taxon>Streptophyta</taxon>
        <taxon>Embryophyta</taxon>
        <taxon>Tracheophyta</taxon>
        <taxon>Spermatophyta</taxon>
        <taxon>Magnoliopsida</taxon>
        <taxon>eudicotyledons</taxon>
        <taxon>Gunneridae</taxon>
        <taxon>Pentapetalae</taxon>
        <taxon>rosids</taxon>
        <taxon>fabids</taxon>
        <taxon>Malpighiales</taxon>
        <taxon>Salicaceae</taxon>
        <taxon>Saliceae</taxon>
        <taxon>Populus</taxon>
    </lineage>
</organism>
<dbReference type="EMBL" id="JAAWWB010000029">
    <property type="protein sequence ID" value="KAG6747070.1"/>
    <property type="molecule type" value="Genomic_DNA"/>
</dbReference>
<accession>A0A8X7YKX3</accession>
<dbReference type="InterPro" id="IPR005940">
    <property type="entry name" value="Anthranilate_Pribosyl_Tfrase"/>
</dbReference>
<sequence>MKRALVVHSEGLDEMTPLGAGVVCEVNPEKISKFSCDQLHLIVDFGIPRCTLHDLQGGGPDYNAESLRRVLSGEKGAIADAIILNAAAAIFVSGRTNSLAEGVVLARETQLSGKALVTLNLWIETSNRLKEDSVAKFGARLEFRYIGDTGNIFPTFSTRFIKSSMYNQSWAEVLAVAAASWRRGKSSLRWCFSTTAAATKVGVH</sequence>
<evidence type="ECO:0000259" key="1">
    <source>
        <dbReference type="Pfam" id="PF00591"/>
    </source>
</evidence>
<dbReference type="GO" id="GO:0005829">
    <property type="term" value="C:cytosol"/>
    <property type="evidence" value="ECO:0007669"/>
    <property type="project" value="TreeGrafter"/>
</dbReference>
<dbReference type="Pfam" id="PF00591">
    <property type="entry name" value="Glycos_transf_3"/>
    <property type="match status" value="1"/>
</dbReference>
<gene>
    <name evidence="2" type="ORF">POTOM_049448</name>
</gene>
<dbReference type="Proteomes" id="UP000886885">
    <property type="component" value="Chromosome 15A"/>
</dbReference>
<dbReference type="OrthoDB" id="1737137at2759"/>